<sequence>MARRRARRVQRVKRGTCDGEFESSVTNEASSSWGSESRAATIELRINKLGHKIPASDQWSILRYAFLSESPQYQCCGLHGDVSTHQQN</sequence>
<accession>A0A8T1BEY9</accession>
<evidence type="ECO:0000313" key="1">
    <source>
        <dbReference type="EMBL" id="KAG2900606.1"/>
    </source>
</evidence>
<protein>
    <submittedName>
        <fullName evidence="1">Uncharacterized protein</fullName>
    </submittedName>
</protein>
<organism evidence="1 2">
    <name type="scientific">Phytophthora cactorum</name>
    <dbReference type="NCBI Taxonomy" id="29920"/>
    <lineage>
        <taxon>Eukaryota</taxon>
        <taxon>Sar</taxon>
        <taxon>Stramenopiles</taxon>
        <taxon>Oomycota</taxon>
        <taxon>Peronosporomycetes</taxon>
        <taxon>Peronosporales</taxon>
        <taxon>Peronosporaceae</taxon>
        <taxon>Phytophthora</taxon>
    </lineage>
</organism>
<reference evidence="1" key="1">
    <citation type="submission" date="2018-10" db="EMBL/GenBank/DDBJ databases">
        <title>Effector identification in a new, highly contiguous assembly of the strawberry crown rot pathogen Phytophthora cactorum.</title>
        <authorList>
            <person name="Armitage A.D."/>
            <person name="Nellist C.F."/>
            <person name="Bates H."/>
            <person name="Vickerstaff R.J."/>
            <person name="Harrison R.J."/>
        </authorList>
    </citation>
    <scope>NUCLEOTIDE SEQUENCE</scope>
    <source>
        <strain evidence="1">4032</strain>
    </source>
</reference>
<evidence type="ECO:0000313" key="2">
    <source>
        <dbReference type="Proteomes" id="UP000774804"/>
    </source>
</evidence>
<dbReference type="EMBL" id="RCMI01000691">
    <property type="protein sequence ID" value="KAG2900606.1"/>
    <property type="molecule type" value="Genomic_DNA"/>
</dbReference>
<gene>
    <name evidence="1" type="ORF">PC115_g16147</name>
</gene>
<proteinExistence type="predicted"/>
<dbReference type="Proteomes" id="UP000774804">
    <property type="component" value="Unassembled WGS sequence"/>
</dbReference>
<dbReference type="AlphaFoldDB" id="A0A8T1BEY9"/>
<comment type="caution">
    <text evidence="1">The sequence shown here is derived from an EMBL/GenBank/DDBJ whole genome shotgun (WGS) entry which is preliminary data.</text>
</comment>
<name>A0A8T1BEY9_9STRA</name>